<evidence type="ECO:0000313" key="1">
    <source>
        <dbReference type="EMBL" id="KGX87408.1"/>
    </source>
</evidence>
<comment type="caution">
    <text evidence="1">The sequence shown here is derived from an EMBL/GenBank/DDBJ whole genome shotgun (WGS) entry which is preliminary data.</text>
</comment>
<proteinExistence type="predicted"/>
<keyword evidence="2" id="KW-1185">Reference proteome</keyword>
<dbReference type="Proteomes" id="UP000030401">
    <property type="component" value="Unassembled WGS sequence"/>
</dbReference>
<dbReference type="AlphaFoldDB" id="A0A0A5G8A9"/>
<name>A0A0A5G8A9_9BACI</name>
<reference evidence="1 2" key="1">
    <citation type="submission" date="2013-08" db="EMBL/GenBank/DDBJ databases">
        <authorList>
            <person name="Huang J."/>
            <person name="Wang G."/>
        </authorList>
    </citation>
    <scope>NUCLEOTIDE SEQUENCE [LARGE SCALE GENOMIC DNA]</scope>
    <source>
        <strain evidence="1 2">JSM 072002</strain>
    </source>
</reference>
<evidence type="ECO:0000313" key="2">
    <source>
        <dbReference type="Proteomes" id="UP000030401"/>
    </source>
</evidence>
<sequence length="37" mass="4058">MGAKSTSFMIILTGGSKSQMKEKETASMLNKELYNDS</sequence>
<dbReference type="STRING" id="1385512.N784_15895"/>
<accession>A0A0A5G8A9</accession>
<organism evidence="1 2">
    <name type="scientific">Pontibacillus litoralis JSM 072002</name>
    <dbReference type="NCBI Taxonomy" id="1385512"/>
    <lineage>
        <taxon>Bacteria</taxon>
        <taxon>Bacillati</taxon>
        <taxon>Bacillota</taxon>
        <taxon>Bacilli</taxon>
        <taxon>Bacillales</taxon>
        <taxon>Bacillaceae</taxon>
        <taxon>Pontibacillus</taxon>
    </lineage>
</organism>
<protein>
    <submittedName>
        <fullName evidence="1">Uncharacterized protein</fullName>
    </submittedName>
</protein>
<gene>
    <name evidence="1" type="ORF">N784_15895</name>
</gene>
<dbReference type="EMBL" id="AVPG01000007">
    <property type="protein sequence ID" value="KGX87408.1"/>
    <property type="molecule type" value="Genomic_DNA"/>
</dbReference>